<dbReference type="AlphaFoldDB" id="A0A845AWS5"/>
<dbReference type="OrthoDB" id="37622at2"/>
<dbReference type="GO" id="GO:0005507">
    <property type="term" value="F:copper ion binding"/>
    <property type="evidence" value="ECO:0007669"/>
    <property type="project" value="TreeGrafter"/>
</dbReference>
<dbReference type="GO" id="GO:0010038">
    <property type="term" value="P:response to metal ion"/>
    <property type="evidence" value="ECO:0007669"/>
    <property type="project" value="InterPro"/>
</dbReference>
<dbReference type="Pfam" id="PF03091">
    <property type="entry name" value="CutA1"/>
    <property type="match status" value="1"/>
</dbReference>
<comment type="caution">
    <text evidence="3">The sequence shown here is derived from an EMBL/GenBank/DDBJ whole genome shotgun (WGS) entry which is preliminary data.</text>
</comment>
<dbReference type="Gene3D" id="3.30.70.120">
    <property type="match status" value="1"/>
</dbReference>
<sequence length="106" mass="11386">MSAMIWAPFPDHEAARTAAGILLDEKLVACANILGSVESIFDWGGERTNAAEIGVLFKTDATILDQAVARIEDLHPYKAPAILGWRADAPARATRDWLGLLAGKIS</sequence>
<comment type="similarity">
    <text evidence="1">Belongs to the CutA family.</text>
</comment>
<evidence type="ECO:0000256" key="1">
    <source>
        <dbReference type="ARBA" id="ARBA00010169"/>
    </source>
</evidence>
<evidence type="ECO:0000313" key="2">
    <source>
        <dbReference type="EMBL" id="MXP30977.1"/>
    </source>
</evidence>
<dbReference type="EMBL" id="WTYE01000001">
    <property type="protein sequence ID" value="MXP33737.1"/>
    <property type="molecule type" value="Genomic_DNA"/>
</dbReference>
<evidence type="ECO:0000313" key="3">
    <source>
        <dbReference type="EMBL" id="MXP33737.1"/>
    </source>
</evidence>
<proteinExistence type="inferred from homology"/>
<name>A0A845AWS5_9SPHN</name>
<dbReference type="PANTHER" id="PTHR23419">
    <property type="entry name" value="DIVALENT CATION TOLERANCE CUTA-RELATED"/>
    <property type="match status" value="1"/>
</dbReference>
<reference evidence="3 4" key="1">
    <citation type="submission" date="2019-12" db="EMBL/GenBank/DDBJ databases">
        <title>Genomic-based taxomic classification of the family Erythrobacteraceae.</title>
        <authorList>
            <person name="Xu L."/>
        </authorList>
    </citation>
    <scope>NUCLEOTIDE SEQUENCE [LARGE SCALE GENOMIC DNA]</scope>
    <source>
        <strain evidence="3 4">JCM 16677</strain>
    </source>
</reference>
<organism evidence="3 4">
    <name type="scientific">Parerythrobacter jejuensis</name>
    <dbReference type="NCBI Taxonomy" id="795812"/>
    <lineage>
        <taxon>Bacteria</taxon>
        <taxon>Pseudomonadati</taxon>
        <taxon>Pseudomonadota</taxon>
        <taxon>Alphaproteobacteria</taxon>
        <taxon>Sphingomonadales</taxon>
        <taxon>Erythrobacteraceae</taxon>
        <taxon>Parerythrobacter</taxon>
    </lineage>
</organism>
<dbReference type="RefSeq" id="WP_160778463.1">
    <property type="nucleotide sequence ID" value="NZ_BAAAZF010000001.1"/>
</dbReference>
<dbReference type="SUPFAM" id="SSF54913">
    <property type="entry name" value="GlnB-like"/>
    <property type="match status" value="1"/>
</dbReference>
<accession>A0A845AWS5</accession>
<dbReference type="InterPro" id="IPR015867">
    <property type="entry name" value="N-reg_PII/ATP_PRibTrfase_C"/>
</dbReference>
<dbReference type="InterPro" id="IPR011322">
    <property type="entry name" value="N-reg_PII-like_a/b"/>
</dbReference>
<keyword evidence="4" id="KW-1185">Reference proteome</keyword>
<protein>
    <submittedName>
        <fullName evidence="3">Divalent cation tolerance protein CutA</fullName>
    </submittedName>
</protein>
<dbReference type="PANTHER" id="PTHR23419:SF8">
    <property type="entry name" value="FI09726P"/>
    <property type="match status" value="1"/>
</dbReference>
<dbReference type="Proteomes" id="UP000446786">
    <property type="component" value="Unassembled WGS sequence"/>
</dbReference>
<dbReference type="InterPro" id="IPR004323">
    <property type="entry name" value="Ion_tolerance_CutA"/>
</dbReference>
<dbReference type="EMBL" id="WTYE01000001">
    <property type="protein sequence ID" value="MXP30977.1"/>
    <property type="molecule type" value="Genomic_DNA"/>
</dbReference>
<gene>
    <name evidence="2" type="ORF">GRI94_03965</name>
    <name evidence="3" type="ORF">GRI94_18055</name>
</gene>
<evidence type="ECO:0000313" key="4">
    <source>
        <dbReference type="Proteomes" id="UP000446786"/>
    </source>
</evidence>